<evidence type="ECO:0000313" key="4">
    <source>
        <dbReference type="Proteomes" id="UP001432222"/>
    </source>
</evidence>
<dbReference type="Pfam" id="PF13581">
    <property type="entry name" value="HATPase_c_2"/>
    <property type="match status" value="1"/>
</dbReference>
<gene>
    <name evidence="3" type="ORF">OHA16_12435</name>
</gene>
<organism evidence="3 4">
    <name type="scientific">Kitasatospora purpeofusca</name>
    <dbReference type="NCBI Taxonomy" id="67352"/>
    <lineage>
        <taxon>Bacteria</taxon>
        <taxon>Bacillati</taxon>
        <taxon>Actinomycetota</taxon>
        <taxon>Actinomycetes</taxon>
        <taxon>Kitasatosporales</taxon>
        <taxon>Streptomycetaceae</taxon>
        <taxon>Kitasatospora</taxon>
    </lineage>
</organism>
<feature type="domain" description="Histidine kinase/HSP90-like ATPase" evidence="2">
    <location>
        <begin position="20"/>
        <end position="134"/>
    </location>
</feature>
<evidence type="ECO:0000313" key="3">
    <source>
        <dbReference type="EMBL" id="WUQ83707.1"/>
    </source>
</evidence>
<proteinExistence type="predicted"/>
<keyword evidence="1" id="KW-0418">Kinase</keyword>
<dbReference type="PANTHER" id="PTHR35526:SF3">
    <property type="entry name" value="ANTI-SIGMA-F FACTOR RSBW"/>
    <property type="match status" value="1"/>
</dbReference>
<dbReference type="RefSeq" id="WP_328954657.1">
    <property type="nucleotide sequence ID" value="NZ_CP108110.1"/>
</dbReference>
<accession>A0ABZ1TXN7</accession>
<protein>
    <submittedName>
        <fullName evidence="3">ATP-binding protein</fullName>
    </submittedName>
</protein>
<dbReference type="Gene3D" id="3.30.565.10">
    <property type="entry name" value="Histidine kinase-like ATPase, C-terminal domain"/>
    <property type="match status" value="1"/>
</dbReference>
<dbReference type="CDD" id="cd16936">
    <property type="entry name" value="HATPase_RsbW-like"/>
    <property type="match status" value="1"/>
</dbReference>
<name>A0ABZ1TXN7_9ACTN</name>
<dbReference type="InterPro" id="IPR050267">
    <property type="entry name" value="Anti-sigma-factor_SerPK"/>
</dbReference>
<dbReference type="EMBL" id="CP108110">
    <property type="protein sequence ID" value="WUQ83707.1"/>
    <property type="molecule type" value="Genomic_DNA"/>
</dbReference>
<dbReference type="PANTHER" id="PTHR35526">
    <property type="entry name" value="ANTI-SIGMA-F FACTOR RSBW-RELATED"/>
    <property type="match status" value="1"/>
</dbReference>
<reference evidence="3" key="1">
    <citation type="submission" date="2022-10" db="EMBL/GenBank/DDBJ databases">
        <title>The complete genomes of actinobacterial strains from the NBC collection.</title>
        <authorList>
            <person name="Joergensen T.S."/>
            <person name="Alvarez Arevalo M."/>
            <person name="Sterndorff E.B."/>
            <person name="Faurdal D."/>
            <person name="Vuksanovic O."/>
            <person name="Mourched A.-S."/>
            <person name="Charusanti P."/>
            <person name="Shaw S."/>
            <person name="Blin K."/>
            <person name="Weber T."/>
        </authorList>
    </citation>
    <scope>NUCLEOTIDE SEQUENCE</scope>
    <source>
        <strain evidence="3">NBC_00222</strain>
    </source>
</reference>
<dbReference type="InterPro" id="IPR036890">
    <property type="entry name" value="HATPase_C_sf"/>
</dbReference>
<dbReference type="SUPFAM" id="SSF55874">
    <property type="entry name" value="ATPase domain of HSP90 chaperone/DNA topoisomerase II/histidine kinase"/>
    <property type="match status" value="1"/>
</dbReference>
<evidence type="ECO:0000256" key="1">
    <source>
        <dbReference type="ARBA" id="ARBA00022527"/>
    </source>
</evidence>
<evidence type="ECO:0000259" key="2">
    <source>
        <dbReference type="Pfam" id="PF13581"/>
    </source>
</evidence>
<dbReference type="GO" id="GO:0005524">
    <property type="term" value="F:ATP binding"/>
    <property type="evidence" value="ECO:0007669"/>
    <property type="project" value="UniProtKB-KW"/>
</dbReference>
<keyword evidence="3" id="KW-0067">ATP-binding</keyword>
<keyword evidence="1" id="KW-0808">Transferase</keyword>
<keyword evidence="4" id="KW-1185">Reference proteome</keyword>
<keyword evidence="1" id="KW-0723">Serine/threonine-protein kinase</keyword>
<dbReference type="InterPro" id="IPR003594">
    <property type="entry name" value="HATPase_dom"/>
</dbReference>
<sequence length="154" mass="16067">MTTEVLTRTEPLRPATVELPYEPQSASAARRLVRDALADWGLGHLAADAELVVTELVSNAVKTGCLTTMRVDLAPVTNRAGQAVRISVRDGSCALPVLIGAAHDAESGRGLALVDRLTVAWGVDQEPHGKTTWADIAVNRAGSSASVPDAPPPA</sequence>
<keyword evidence="3" id="KW-0547">Nucleotide-binding</keyword>
<dbReference type="Proteomes" id="UP001432222">
    <property type="component" value="Chromosome"/>
</dbReference>